<dbReference type="EMBL" id="JADQBC010000144">
    <property type="protein sequence ID" value="MBR8829543.1"/>
    <property type="molecule type" value="Genomic_DNA"/>
</dbReference>
<dbReference type="AlphaFoldDB" id="A0A941JQV9"/>
<reference evidence="3" key="1">
    <citation type="submission" date="2021-02" db="EMBL/GenBank/DDBJ databases">
        <title>Metagenome analyses of Stigonema ocellatum DSM 106950, Chlorogloea purpurea SAG 13.99 and Gomphosphaeria aponina DSM 107014.</title>
        <authorList>
            <person name="Marter P."/>
            <person name="Huang S."/>
        </authorList>
    </citation>
    <scope>NUCLEOTIDE SEQUENCE</scope>
    <source>
        <strain evidence="3">JP213</strain>
    </source>
</reference>
<dbReference type="InterPro" id="IPR028098">
    <property type="entry name" value="Glyco_trans_4-like_N"/>
</dbReference>
<gene>
    <name evidence="3" type="ORF">DSM107014_16875</name>
</gene>
<evidence type="ECO:0000313" key="3">
    <source>
        <dbReference type="EMBL" id="MBR8829543.1"/>
    </source>
</evidence>
<dbReference type="Gene3D" id="3.40.50.2000">
    <property type="entry name" value="Glycogen Phosphorylase B"/>
    <property type="match status" value="2"/>
</dbReference>
<sequence length="439" mass="48976">MTKIIHLPFCFYPDPMGGTEVYVEALARELTRLGIINIICAPSASNQAYTYNQLSIRRFALNQEIKHLKEIYGEGDEKGALEFTCILETEKPDLIHLHAFTRGVSLKLVRIAKAKGIPVIFTYHTPTVSCQRGTLLRWGEQICDGKIELSKCTACTLHSLGVNPSLAQAITNLPPIVSQAVTKFNLQGGIWTALQMSELVKLRSQALQNLMKEVDHIIAVCDWVKDVLTINQVPPDKITVIRQGLCQELPQSTPLNPSQNDTQPLRLVFFGRVDRTKGIHIVLNALATNPNLNVRLDIYGICQGDSSYQQQIKKLIEKDKRVFLKNPVPSSQVVETMRNYDMLVVPSQWLETGPMVILEAFAAQIPVIGSNLGGIAELVRDNVNGVLVEASCLASWARVIQSFCEHPEKIEDLRSGISVPMMMDKVAERMKVIYNDFSN</sequence>
<evidence type="ECO:0000313" key="4">
    <source>
        <dbReference type="Proteomes" id="UP000767446"/>
    </source>
</evidence>
<accession>A0A941JQV9</accession>
<evidence type="ECO:0000259" key="1">
    <source>
        <dbReference type="Pfam" id="PF00534"/>
    </source>
</evidence>
<evidence type="ECO:0000259" key="2">
    <source>
        <dbReference type="Pfam" id="PF13439"/>
    </source>
</evidence>
<dbReference type="PANTHER" id="PTHR12526:SF638">
    <property type="entry name" value="SPORE COAT PROTEIN SA"/>
    <property type="match status" value="1"/>
</dbReference>
<dbReference type="Pfam" id="PF00534">
    <property type="entry name" value="Glycos_transf_1"/>
    <property type="match status" value="1"/>
</dbReference>
<keyword evidence="3" id="KW-0808">Transferase</keyword>
<feature type="domain" description="Glycosyltransferase subfamily 4-like N-terminal" evidence="2">
    <location>
        <begin position="16"/>
        <end position="166"/>
    </location>
</feature>
<feature type="domain" description="Glycosyl transferase family 1" evidence="1">
    <location>
        <begin position="259"/>
        <end position="414"/>
    </location>
</feature>
<protein>
    <submittedName>
        <fullName evidence="3">Glycosyltransferase</fullName>
        <ecNumber evidence="3">2.4.-.-</ecNumber>
    </submittedName>
</protein>
<comment type="caution">
    <text evidence="3">The sequence shown here is derived from an EMBL/GenBank/DDBJ whole genome shotgun (WGS) entry which is preliminary data.</text>
</comment>
<dbReference type="SUPFAM" id="SSF53756">
    <property type="entry name" value="UDP-Glycosyltransferase/glycogen phosphorylase"/>
    <property type="match status" value="1"/>
</dbReference>
<dbReference type="PANTHER" id="PTHR12526">
    <property type="entry name" value="GLYCOSYLTRANSFERASE"/>
    <property type="match status" value="1"/>
</dbReference>
<dbReference type="InterPro" id="IPR001296">
    <property type="entry name" value="Glyco_trans_1"/>
</dbReference>
<dbReference type="Pfam" id="PF13439">
    <property type="entry name" value="Glyco_transf_4"/>
    <property type="match status" value="1"/>
</dbReference>
<dbReference type="EC" id="2.4.-.-" evidence="3"/>
<dbReference type="Proteomes" id="UP000767446">
    <property type="component" value="Unassembled WGS sequence"/>
</dbReference>
<name>A0A941JQV9_9CHRO</name>
<dbReference type="GO" id="GO:0016757">
    <property type="term" value="F:glycosyltransferase activity"/>
    <property type="evidence" value="ECO:0007669"/>
    <property type="project" value="UniProtKB-KW"/>
</dbReference>
<keyword evidence="3" id="KW-0328">Glycosyltransferase</keyword>
<proteinExistence type="predicted"/>
<organism evidence="3 4">
    <name type="scientific">Gomphosphaeria aponina SAG 52.96 = DSM 107014</name>
    <dbReference type="NCBI Taxonomy" id="1521640"/>
    <lineage>
        <taxon>Bacteria</taxon>
        <taxon>Bacillati</taxon>
        <taxon>Cyanobacteriota</taxon>
        <taxon>Cyanophyceae</taxon>
        <taxon>Oscillatoriophycideae</taxon>
        <taxon>Chroococcales</taxon>
        <taxon>Gomphosphaeriaceae</taxon>
        <taxon>Gomphosphaeria</taxon>
    </lineage>
</organism>